<dbReference type="PATRIC" id="fig|1268237.3.peg.1666"/>
<evidence type="ECO:0000313" key="1">
    <source>
        <dbReference type="EMBL" id="ENY72263.1"/>
    </source>
</evidence>
<organism evidence="1 2">
    <name type="scientific">Aeromonas diversa CDC 2478-85</name>
    <dbReference type="NCBI Taxonomy" id="1268237"/>
    <lineage>
        <taxon>Bacteria</taxon>
        <taxon>Pseudomonadati</taxon>
        <taxon>Pseudomonadota</taxon>
        <taxon>Gammaproteobacteria</taxon>
        <taxon>Aeromonadales</taxon>
        <taxon>Aeromonadaceae</taxon>
        <taxon>Aeromonas</taxon>
    </lineage>
</organism>
<dbReference type="AlphaFoldDB" id="N9VKZ1"/>
<comment type="caution">
    <text evidence="1">The sequence shown here is derived from an EMBL/GenBank/DDBJ whole genome shotgun (WGS) entry which is preliminary data.</text>
</comment>
<proteinExistence type="predicted"/>
<feature type="non-terminal residue" evidence="1">
    <location>
        <position position="1"/>
    </location>
</feature>
<dbReference type="Proteomes" id="UP000023775">
    <property type="component" value="Unassembled WGS sequence"/>
</dbReference>
<dbReference type="SUPFAM" id="SSF53850">
    <property type="entry name" value="Periplasmic binding protein-like II"/>
    <property type="match status" value="1"/>
</dbReference>
<protein>
    <recommendedName>
        <fullName evidence="3">Solute-binding protein family 3/N-terminal domain-containing protein</fullName>
    </recommendedName>
</protein>
<name>N9VKZ1_9GAMM</name>
<accession>N9VKZ1</accession>
<gene>
    <name evidence="1" type="ORF">G114_08462</name>
</gene>
<dbReference type="Gene3D" id="3.40.190.10">
    <property type="entry name" value="Periplasmic binding protein-like II"/>
    <property type="match status" value="2"/>
</dbReference>
<evidence type="ECO:0000313" key="2">
    <source>
        <dbReference type="Proteomes" id="UP000023775"/>
    </source>
</evidence>
<dbReference type="EMBL" id="APVG01000018">
    <property type="protein sequence ID" value="ENY72263.1"/>
    <property type="molecule type" value="Genomic_DNA"/>
</dbReference>
<dbReference type="eggNOG" id="COG0834">
    <property type="taxonomic scope" value="Bacteria"/>
</dbReference>
<sequence>GEGSMKTGVCGAMLLAGSLWAAEPPVQICLGDGNEWAPFTYWERSNGEPDRTRLTGIASGLVLEALRQSGFDYRISYLPWARVQQELKEFARNRECELTWDASYKAERAEFALYSVPLYQTRLGLFYLGRRFPEGPDMQTVQRSRVCGVVGYNYTPYELQQEVRLVRQIQQVLDMMERERCDFFPSEIEPLLGGLQLGIYHSQGELQTLAIPRSKRFYLLVSKGSPRADALLNRLNQALIRFDEEGYSATQFRRFLPKAQP</sequence>
<reference evidence="1 2" key="1">
    <citation type="journal article" date="2013" name="Genome Announc.">
        <title>Draft Genome Sequence of the Aeromonas diversa Type Strain.</title>
        <authorList>
            <person name="Farfan M."/>
            <person name="Spataro N."/>
            <person name="Sanglas A."/>
            <person name="Albarral V."/>
            <person name="Loren J.G."/>
            <person name="Bosch E."/>
            <person name="Fuste M.C."/>
        </authorList>
    </citation>
    <scope>NUCLEOTIDE SEQUENCE [LARGE SCALE GENOMIC DNA]</scope>
    <source>
        <strain evidence="1 2">2478-85</strain>
    </source>
</reference>
<keyword evidence="2" id="KW-1185">Reference proteome</keyword>
<evidence type="ECO:0008006" key="3">
    <source>
        <dbReference type="Google" id="ProtNLM"/>
    </source>
</evidence>